<dbReference type="InterPro" id="IPR027417">
    <property type="entry name" value="P-loop_NTPase"/>
</dbReference>
<dbReference type="InterPro" id="IPR050107">
    <property type="entry name" value="ABC_carbohydrate_import_ATPase"/>
</dbReference>
<reference evidence="6 7" key="1">
    <citation type="submission" date="2016-11" db="EMBL/GenBank/DDBJ databases">
        <authorList>
            <person name="Jaros S."/>
            <person name="Januszkiewicz K."/>
            <person name="Wedrychowicz H."/>
        </authorList>
    </citation>
    <scope>NUCLEOTIDE SEQUENCE [LARGE SCALE GENOMIC DNA]</scope>
    <source>
        <strain evidence="6 7">DSM 17459</strain>
    </source>
</reference>
<dbReference type="PANTHER" id="PTHR43790">
    <property type="entry name" value="CARBOHYDRATE TRANSPORT ATP-BINDING PROTEIN MG119-RELATED"/>
    <property type="match status" value="1"/>
</dbReference>
<dbReference type="Proteomes" id="UP000184245">
    <property type="component" value="Unassembled WGS sequence"/>
</dbReference>
<dbReference type="STRING" id="1122155.SAMN02745158_04371"/>
<evidence type="ECO:0000259" key="5">
    <source>
        <dbReference type="PROSITE" id="PS50893"/>
    </source>
</evidence>
<dbReference type="GO" id="GO:0005524">
    <property type="term" value="F:ATP binding"/>
    <property type="evidence" value="ECO:0007669"/>
    <property type="project" value="UniProtKB-KW"/>
</dbReference>
<keyword evidence="4 6" id="KW-0067">ATP-binding</keyword>
<dbReference type="CDD" id="cd03215">
    <property type="entry name" value="ABC_Carb_Monos_II"/>
    <property type="match status" value="1"/>
</dbReference>
<keyword evidence="1" id="KW-0813">Transport</keyword>
<evidence type="ECO:0000256" key="1">
    <source>
        <dbReference type="ARBA" id="ARBA00022448"/>
    </source>
</evidence>
<keyword evidence="2" id="KW-0677">Repeat</keyword>
<evidence type="ECO:0000256" key="2">
    <source>
        <dbReference type="ARBA" id="ARBA00022737"/>
    </source>
</evidence>
<accession>A0A1M5D1A9</accession>
<protein>
    <submittedName>
        <fullName evidence="6">Ribose transport system ATP-binding protein</fullName>
    </submittedName>
</protein>
<dbReference type="InterPro" id="IPR003439">
    <property type="entry name" value="ABC_transporter-like_ATP-bd"/>
</dbReference>
<organism evidence="6 7">
    <name type="scientific">Lactonifactor longoviformis DSM 17459</name>
    <dbReference type="NCBI Taxonomy" id="1122155"/>
    <lineage>
        <taxon>Bacteria</taxon>
        <taxon>Bacillati</taxon>
        <taxon>Bacillota</taxon>
        <taxon>Clostridia</taxon>
        <taxon>Eubacteriales</taxon>
        <taxon>Clostridiaceae</taxon>
        <taxon>Lactonifactor</taxon>
    </lineage>
</organism>
<dbReference type="SUPFAM" id="SSF52540">
    <property type="entry name" value="P-loop containing nucleoside triphosphate hydrolases"/>
    <property type="match status" value="2"/>
</dbReference>
<dbReference type="EMBL" id="FQVI01000051">
    <property type="protein sequence ID" value="SHF60615.1"/>
    <property type="molecule type" value="Genomic_DNA"/>
</dbReference>
<dbReference type="PROSITE" id="PS50893">
    <property type="entry name" value="ABC_TRANSPORTER_2"/>
    <property type="match status" value="2"/>
</dbReference>
<dbReference type="PANTHER" id="PTHR43790:SF9">
    <property type="entry name" value="GALACTOFURANOSE TRANSPORTER ATP-BINDING PROTEIN YTFR"/>
    <property type="match status" value="1"/>
</dbReference>
<keyword evidence="3" id="KW-0547">Nucleotide-binding</keyword>
<evidence type="ECO:0000313" key="7">
    <source>
        <dbReference type="Proteomes" id="UP000184245"/>
    </source>
</evidence>
<evidence type="ECO:0000313" key="6">
    <source>
        <dbReference type="EMBL" id="SHF60615.1"/>
    </source>
</evidence>
<keyword evidence="7" id="KW-1185">Reference proteome</keyword>
<evidence type="ECO:0000256" key="4">
    <source>
        <dbReference type="ARBA" id="ARBA00022840"/>
    </source>
</evidence>
<proteinExistence type="predicted"/>
<dbReference type="InterPro" id="IPR003593">
    <property type="entry name" value="AAA+_ATPase"/>
</dbReference>
<dbReference type="GO" id="GO:0016887">
    <property type="term" value="F:ATP hydrolysis activity"/>
    <property type="evidence" value="ECO:0007669"/>
    <property type="project" value="InterPro"/>
</dbReference>
<evidence type="ECO:0000256" key="3">
    <source>
        <dbReference type="ARBA" id="ARBA00022741"/>
    </source>
</evidence>
<name>A0A1M5D1A9_9CLOT</name>
<feature type="domain" description="ABC transporter" evidence="5">
    <location>
        <begin position="248"/>
        <end position="483"/>
    </location>
</feature>
<dbReference type="Pfam" id="PF00005">
    <property type="entry name" value="ABC_tran"/>
    <property type="match status" value="2"/>
</dbReference>
<dbReference type="AlphaFoldDB" id="A0A1M5D1A9"/>
<dbReference type="SMART" id="SM00382">
    <property type="entry name" value="AAA"/>
    <property type="match status" value="2"/>
</dbReference>
<feature type="domain" description="ABC transporter" evidence="5">
    <location>
        <begin position="3"/>
        <end position="239"/>
    </location>
</feature>
<sequence>MLLDMKNINIAFLGNQILHDVNLNISYGEVKGLIGPNGSGKSTIVNILSGVYPPDDGDIYIDGDKFSGYSPEIVLDKGIFTLYQEPSLIPEMSITDNLFAGNYLRRLGIFCNDKKMRKKAEEVLTYFGLPISPDEKVRNLSKCEKEIIAVAKAFLKQAKLYIMDEPTAGMSCQEQQVVLQLVRNLKKSGSSVIYVTHRMEEIREVCDSLCIMRDGRVILDDRMEHVTDRCIQNLMEVTKMDTGYVSRSKLSDTVALEVLHLSKDGAYEDISFRLHKGEILGIAGAMGSGRTALLKTLFGAIKPDRGMIFVKQKKIDFMSVYDAIEQNIGYMPDDRLESGIIPDLSVLDNTVLTEVNKKKSFLKNSKKEIESFIKFVVQPGYYLSNPSQAIKYASGGNQQKTIFFRWIVSESSILLLDEPTKGIDIASKNEMYQLILEKAQEGVSFIISSSDYKELQRLCTKVLVLKHGVLEEHAFSANDLLTMG</sequence>
<gene>
    <name evidence="6" type="ORF">SAMN02745158_04371</name>
</gene>
<dbReference type="Gene3D" id="3.40.50.300">
    <property type="entry name" value="P-loop containing nucleotide triphosphate hydrolases"/>
    <property type="match status" value="2"/>
</dbReference>